<dbReference type="GO" id="GO:0016788">
    <property type="term" value="F:hydrolase activity, acting on ester bonds"/>
    <property type="evidence" value="ECO:0007669"/>
    <property type="project" value="InterPro"/>
</dbReference>
<organism evidence="3 4">
    <name type="scientific">Heyndrickxia coagulans</name>
    <name type="common">Weizmannia coagulans</name>
    <dbReference type="NCBI Taxonomy" id="1398"/>
    <lineage>
        <taxon>Bacteria</taxon>
        <taxon>Bacillati</taxon>
        <taxon>Bacillota</taxon>
        <taxon>Bacilli</taxon>
        <taxon>Bacillales</taxon>
        <taxon>Bacillaceae</taxon>
        <taxon>Heyndrickxia</taxon>
    </lineage>
</organism>
<dbReference type="SUPFAM" id="SSF51556">
    <property type="entry name" value="Metallo-dependent hydrolases"/>
    <property type="match status" value="1"/>
</dbReference>
<dbReference type="AlphaFoldDB" id="A0A150K9J6"/>
<dbReference type="PANTHER" id="PTHR46124:SF2">
    <property type="entry name" value="D-AMINOACYL-TRNA DEACYLASE"/>
    <property type="match status" value="1"/>
</dbReference>
<dbReference type="NCBIfam" id="TIGR00010">
    <property type="entry name" value="YchF/TatD family DNA exonuclease"/>
    <property type="match status" value="1"/>
</dbReference>
<name>A0A150K9J6_HEYCO</name>
<dbReference type="PIRSF" id="PIRSF005902">
    <property type="entry name" value="DNase_TatD"/>
    <property type="match status" value="1"/>
</dbReference>
<dbReference type="CDD" id="cd01310">
    <property type="entry name" value="TatD_DNAse"/>
    <property type="match status" value="1"/>
</dbReference>
<sequence>MFFPIICENKREEFEVKKMLFDTHVHINDEAFKDDLEATIARAREAGVEKMTVVGFDRPTIQKAMALIDQYPFLYAAIGWHPVDAIDMKDEDLDWIESLAHHPKVVAIGEIGLDYHWDKSPKEVQQEVFRRQIRLAKKLDLPIIIHNREATEDCVQILKEENAQEAGGIMHCFSGSPETAKECIKMNFYISLGGPVTFKNAKKPKEVAAEVPLEKLLVETDCPYLAPHPYRGKRNEPAYVKLVAEQIAEIKGIPFEKVAEQTMLNAEKLFRIKDHA</sequence>
<dbReference type="Pfam" id="PF01026">
    <property type="entry name" value="TatD_DNase"/>
    <property type="match status" value="1"/>
</dbReference>
<keyword evidence="1" id="KW-0479">Metal-binding</keyword>
<protein>
    <submittedName>
        <fullName evidence="3">Hydrolase, TatD family</fullName>
    </submittedName>
</protein>
<dbReference type="GO" id="GO:0005829">
    <property type="term" value="C:cytosol"/>
    <property type="evidence" value="ECO:0007669"/>
    <property type="project" value="TreeGrafter"/>
</dbReference>
<dbReference type="InterPro" id="IPR032466">
    <property type="entry name" value="Metal_Hydrolase"/>
</dbReference>
<proteinExistence type="predicted"/>
<evidence type="ECO:0000313" key="4">
    <source>
        <dbReference type="Proteomes" id="UP000070376"/>
    </source>
</evidence>
<dbReference type="PROSITE" id="PS01137">
    <property type="entry name" value="TATD_1"/>
    <property type="match status" value="1"/>
</dbReference>
<dbReference type="InterPro" id="IPR018228">
    <property type="entry name" value="DNase_TatD-rel_CS"/>
</dbReference>
<dbReference type="Gene3D" id="3.20.20.140">
    <property type="entry name" value="Metal-dependent hydrolases"/>
    <property type="match status" value="1"/>
</dbReference>
<dbReference type="GO" id="GO:0004536">
    <property type="term" value="F:DNA nuclease activity"/>
    <property type="evidence" value="ECO:0007669"/>
    <property type="project" value="InterPro"/>
</dbReference>
<dbReference type="GO" id="GO:0046872">
    <property type="term" value="F:metal ion binding"/>
    <property type="evidence" value="ECO:0007669"/>
    <property type="project" value="UniProtKB-KW"/>
</dbReference>
<accession>A0A150K9J6</accession>
<dbReference type="InterPro" id="IPR001130">
    <property type="entry name" value="TatD-like"/>
</dbReference>
<comment type="caution">
    <text evidence="3">The sequence shown here is derived from an EMBL/GenBank/DDBJ whole genome shotgun (WGS) entry which is preliminary data.</text>
</comment>
<dbReference type="FunFam" id="3.20.20.140:FF:000005">
    <property type="entry name" value="TatD family hydrolase"/>
    <property type="match status" value="1"/>
</dbReference>
<dbReference type="PANTHER" id="PTHR46124">
    <property type="entry name" value="D-AMINOACYL-TRNA DEACYLASE"/>
    <property type="match status" value="1"/>
</dbReference>
<evidence type="ECO:0000256" key="1">
    <source>
        <dbReference type="ARBA" id="ARBA00022723"/>
    </source>
</evidence>
<dbReference type="PROSITE" id="PS01090">
    <property type="entry name" value="TATD_2"/>
    <property type="match status" value="1"/>
</dbReference>
<keyword evidence="2 3" id="KW-0378">Hydrolase</keyword>
<dbReference type="PATRIC" id="fig|1398.22.peg.248"/>
<dbReference type="Proteomes" id="UP000070376">
    <property type="component" value="Unassembled WGS sequence"/>
</dbReference>
<gene>
    <name evidence="3" type="ORF">HMPREF3213_00249</name>
</gene>
<evidence type="ECO:0000256" key="2">
    <source>
        <dbReference type="ARBA" id="ARBA00022801"/>
    </source>
</evidence>
<dbReference type="InterPro" id="IPR015991">
    <property type="entry name" value="TatD/YcfH-like"/>
</dbReference>
<dbReference type="EMBL" id="LRPN01000011">
    <property type="protein sequence ID" value="KWZ85739.1"/>
    <property type="molecule type" value="Genomic_DNA"/>
</dbReference>
<reference evidence="4" key="1">
    <citation type="submission" date="2016-01" db="EMBL/GenBank/DDBJ databases">
        <authorList>
            <person name="Mitreva M."/>
            <person name="Pepin K.H."/>
            <person name="Mihindukulasuriya K.A."/>
            <person name="Fulton R."/>
            <person name="Fronick C."/>
            <person name="O'Laughlin M."/>
            <person name="Miner T."/>
            <person name="Herter B."/>
            <person name="Rosa B.A."/>
            <person name="Cordes M."/>
            <person name="Tomlinson C."/>
            <person name="Wollam A."/>
            <person name="Palsikar V.B."/>
            <person name="Mardis E.R."/>
            <person name="Wilson R.K."/>
        </authorList>
    </citation>
    <scope>NUCLEOTIDE SEQUENCE [LARGE SCALE GENOMIC DNA]</scope>
    <source>
        <strain evidence="4">GED7749B</strain>
    </source>
</reference>
<evidence type="ECO:0000313" key="3">
    <source>
        <dbReference type="EMBL" id="KWZ85739.1"/>
    </source>
</evidence>
<dbReference type="PROSITE" id="PS01091">
    <property type="entry name" value="TATD_3"/>
    <property type="match status" value="1"/>
</dbReference>